<dbReference type="Proteomes" id="UP000006265">
    <property type="component" value="Unassembled WGS sequence"/>
</dbReference>
<keyword evidence="2" id="KW-0472">Membrane</keyword>
<evidence type="ECO:0008006" key="5">
    <source>
        <dbReference type="Google" id="ProtNLM"/>
    </source>
</evidence>
<keyword evidence="2" id="KW-0812">Transmembrane</keyword>
<dbReference type="PATRIC" id="fig|1122247.3.peg.3227"/>
<feature type="transmembrane region" description="Helical" evidence="2">
    <location>
        <begin position="220"/>
        <end position="253"/>
    </location>
</feature>
<feature type="transmembrane region" description="Helical" evidence="2">
    <location>
        <begin position="158"/>
        <end position="191"/>
    </location>
</feature>
<feature type="region of interest" description="Disordered" evidence="1">
    <location>
        <begin position="1"/>
        <end position="26"/>
    </location>
</feature>
<reference evidence="3 4" key="1">
    <citation type="journal article" date="2012" name="J. Bacteriol.">
        <title>Genome sequence of Mycobacterium hassiacum DSM 44199, a rare source of heat-stable mycobacterial proteins.</title>
        <authorList>
            <person name="Tiago I."/>
            <person name="Maranha A."/>
            <person name="Mendes V."/>
            <person name="Alarico S."/>
            <person name="Moynihan P.J."/>
            <person name="Clarke A.J."/>
            <person name="Macedo-Ribeiro S."/>
            <person name="Pereira P.J."/>
            <person name="Empadinhas N."/>
        </authorList>
    </citation>
    <scope>NUCLEOTIDE SEQUENCE [LARGE SCALE GENOMIC DNA]</scope>
    <source>
        <strain evidence="4">DSM 44199 / CIP 105218 / JCM 12690 / 3849</strain>
    </source>
</reference>
<keyword evidence="4" id="KW-1185">Reference proteome</keyword>
<evidence type="ECO:0000313" key="4">
    <source>
        <dbReference type="Proteomes" id="UP000006265"/>
    </source>
</evidence>
<organism evidence="3 4">
    <name type="scientific">Mycolicibacterium hassiacum (strain DSM 44199 / CIP 105218 / JCM 12690 / 3849)</name>
    <name type="common">Mycobacterium hassiacum</name>
    <dbReference type="NCBI Taxonomy" id="1122247"/>
    <lineage>
        <taxon>Bacteria</taxon>
        <taxon>Bacillati</taxon>
        <taxon>Actinomycetota</taxon>
        <taxon>Actinomycetes</taxon>
        <taxon>Mycobacteriales</taxon>
        <taxon>Mycobacteriaceae</taxon>
        <taxon>Mycolicibacterium</taxon>
    </lineage>
</organism>
<dbReference type="eggNOG" id="COG5473">
    <property type="taxonomic scope" value="Bacteria"/>
</dbReference>
<keyword evidence="2" id="KW-1133">Transmembrane helix</keyword>
<dbReference type="EMBL" id="AMRA01000095">
    <property type="protein sequence ID" value="EKF22624.1"/>
    <property type="molecule type" value="Genomic_DNA"/>
</dbReference>
<protein>
    <recommendedName>
        <fullName evidence="5">Integral membrane protein</fullName>
    </recommendedName>
</protein>
<dbReference type="AlphaFoldDB" id="K5BJ75"/>
<feature type="transmembrane region" description="Helical" evidence="2">
    <location>
        <begin position="58"/>
        <end position="82"/>
    </location>
</feature>
<name>K5BJ75_MYCHD</name>
<sequence length="269" mass="28636">MPPPPGGSYPPPPPQGGYPPPPAGPYPPQPGYPIGPQYSVGDAFTWAWNKFSRNAAPLIFSVLVYAVILGVLWSVGGALLTLGQQSESTVYEYGDDSFYFFTSSDLNSLGIVVLIVLSLVHIVVMSIIGAAFLRGLLDIADGRQVTVGSFFRPQQLGNILLAVVLISLVESLAFCTFIGPIVIAVLTWFTYPAILERGLSAVDGIKAAFEIFKADIGATILAFLVVYLIFLVGAIACLIGLFVAVPVAALFYVYTYRKLSGGQVSPLTP</sequence>
<evidence type="ECO:0000256" key="1">
    <source>
        <dbReference type="SAM" id="MobiDB-lite"/>
    </source>
</evidence>
<evidence type="ECO:0000313" key="3">
    <source>
        <dbReference type="EMBL" id="EKF22624.1"/>
    </source>
</evidence>
<accession>K5BJ75</accession>
<feature type="transmembrane region" description="Helical" evidence="2">
    <location>
        <begin position="109"/>
        <end position="137"/>
    </location>
</feature>
<evidence type="ECO:0000256" key="2">
    <source>
        <dbReference type="SAM" id="Phobius"/>
    </source>
</evidence>
<dbReference type="STRING" id="1122247.GCA_000379865_04232"/>
<proteinExistence type="predicted"/>
<comment type="caution">
    <text evidence="3">The sequence shown here is derived from an EMBL/GenBank/DDBJ whole genome shotgun (WGS) entry which is preliminary data.</text>
</comment>
<gene>
    <name evidence="3" type="ORF">C731_3364</name>
</gene>